<dbReference type="WBParaSite" id="scaffold5739_cov282.g9921">
    <property type="protein sequence ID" value="scaffold5739_cov282.g9921"/>
    <property type="gene ID" value="scaffold5739_cov282.g9921"/>
</dbReference>
<keyword evidence="2" id="KW-0812">Transmembrane</keyword>
<evidence type="ECO:0000256" key="1">
    <source>
        <dbReference type="SAM" id="Coils"/>
    </source>
</evidence>
<protein>
    <submittedName>
        <fullName evidence="4">Transmembrane protein</fullName>
    </submittedName>
</protein>
<dbReference type="AlphaFoldDB" id="A0A915MVX7"/>
<evidence type="ECO:0000313" key="4">
    <source>
        <dbReference type="WBParaSite" id="scaffold5739_cov282.g9921"/>
    </source>
</evidence>
<feature type="transmembrane region" description="Helical" evidence="2">
    <location>
        <begin position="199"/>
        <end position="218"/>
    </location>
</feature>
<reference evidence="4" key="1">
    <citation type="submission" date="2022-11" db="UniProtKB">
        <authorList>
            <consortium name="WormBaseParasite"/>
        </authorList>
    </citation>
    <scope>IDENTIFICATION</scope>
</reference>
<organism evidence="3 4">
    <name type="scientific">Meloidogyne javanica</name>
    <name type="common">Root-knot nematode worm</name>
    <dbReference type="NCBI Taxonomy" id="6303"/>
    <lineage>
        <taxon>Eukaryota</taxon>
        <taxon>Metazoa</taxon>
        <taxon>Ecdysozoa</taxon>
        <taxon>Nematoda</taxon>
        <taxon>Chromadorea</taxon>
        <taxon>Rhabditida</taxon>
        <taxon>Tylenchina</taxon>
        <taxon>Tylenchomorpha</taxon>
        <taxon>Tylenchoidea</taxon>
        <taxon>Meloidogynidae</taxon>
        <taxon>Meloidogyninae</taxon>
        <taxon>Meloidogyne</taxon>
        <taxon>Meloidogyne incognita group</taxon>
    </lineage>
</organism>
<sequence length="249" mass="29761">MTECCANCKYYLNKLKNKEEHIEDLGEEDEKRENLLYSLEQEVKQLKEFIDSLNERKSKIEQIVNSFESKFAKENLNISNIPKIFENLVAFYEEIYFSSFKEMPQANKTFISLCKAFKKSPVFQNNYSHYQQNIQSTPPHLIPQKINNNNYYSPIPKVFPKNNEEEEEENDFELIENQQEEFINQEISNNNWTKKFKRFFKIIFILFVIFCFFLPNVLSFCGLDIIDNENGQFFPALYFPIIDVELSEF</sequence>
<name>A0A915MVX7_MELJA</name>
<evidence type="ECO:0000313" key="3">
    <source>
        <dbReference type="Proteomes" id="UP000887561"/>
    </source>
</evidence>
<feature type="coiled-coil region" evidence="1">
    <location>
        <begin position="36"/>
        <end position="70"/>
    </location>
</feature>
<dbReference type="Proteomes" id="UP000887561">
    <property type="component" value="Unplaced"/>
</dbReference>
<keyword evidence="1" id="KW-0175">Coiled coil</keyword>
<accession>A0A915MVX7</accession>
<evidence type="ECO:0000256" key="2">
    <source>
        <dbReference type="SAM" id="Phobius"/>
    </source>
</evidence>
<proteinExistence type="predicted"/>
<keyword evidence="2" id="KW-0472">Membrane</keyword>
<keyword evidence="3" id="KW-1185">Reference proteome</keyword>
<keyword evidence="2" id="KW-1133">Transmembrane helix</keyword>